<keyword evidence="3" id="KW-0731">Sigma factor</keyword>
<dbReference type="PANTHER" id="PTHR43133:SF46">
    <property type="entry name" value="RNA POLYMERASE SIGMA-70 FACTOR ECF SUBFAMILY"/>
    <property type="match status" value="1"/>
</dbReference>
<dbReference type="SUPFAM" id="SSF88659">
    <property type="entry name" value="Sigma3 and sigma4 domains of RNA polymerase sigma factors"/>
    <property type="match status" value="1"/>
</dbReference>
<evidence type="ECO:0000256" key="2">
    <source>
        <dbReference type="ARBA" id="ARBA00023015"/>
    </source>
</evidence>
<evidence type="ECO:0000313" key="8">
    <source>
        <dbReference type="Proteomes" id="UP000829476"/>
    </source>
</evidence>
<keyword evidence="8" id="KW-1185">Reference proteome</keyword>
<dbReference type="CDD" id="cd06171">
    <property type="entry name" value="Sigma70_r4"/>
    <property type="match status" value="1"/>
</dbReference>
<organism evidence="7 8">
    <name type="scientific">Zhouia spongiae</name>
    <dbReference type="NCBI Taxonomy" id="2202721"/>
    <lineage>
        <taxon>Bacteria</taxon>
        <taxon>Pseudomonadati</taxon>
        <taxon>Bacteroidota</taxon>
        <taxon>Flavobacteriia</taxon>
        <taxon>Flavobacteriales</taxon>
        <taxon>Flavobacteriaceae</taxon>
        <taxon>Zhouia</taxon>
    </lineage>
</organism>
<evidence type="ECO:0000259" key="5">
    <source>
        <dbReference type="Pfam" id="PF04542"/>
    </source>
</evidence>
<dbReference type="InterPro" id="IPR014327">
    <property type="entry name" value="RNA_pol_sigma70_bacteroid"/>
</dbReference>
<dbReference type="EMBL" id="CP094326">
    <property type="protein sequence ID" value="UNY99164.1"/>
    <property type="molecule type" value="Genomic_DNA"/>
</dbReference>
<dbReference type="InterPro" id="IPR013324">
    <property type="entry name" value="RNA_pol_sigma_r3/r4-like"/>
</dbReference>
<dbReference type="NCBIfam" id="TIGR02937">
    <property type="entry name" value="sigma70-ECF"/>
    <property type="match status" value="1"/>
</dbReference>
<accession>A0ABY3YMW0</accession>
<dbReference type="InterPro" id="IPR013249">
    <property type="entry name" value="RNA_pol_sigma70_r4_t2"/>
</dbReference>
<evidence type="ECO:0000256" key="4">
    <source>
        <dbReference type="ARBA" id="ARBA00023163"/>
    </source>
</evidence>
<dbReference type="Gene3D" id="1.10.10.10">
    <property type="entry name" value="Winged helix-like DNA-binding domain superfamily/Winged helix DNA-binding domain"/>
    <property type="match status" value="1"/>
</dbReference>
<dbReference type="Proteomes" id="UP000829476">
    <property type="component" value="Chromosome"/>
</dbReference>
<protein>
    <submittedName>
        <fullName evidence="7">RNA polymerase sigma-70 factor</fullName>
    </submittedName>
</protein>
<dbReference type="RefSeq" id="WP_242937564.1">
    <property type="nucleotide sequence ID" value="NZ_CP094326.1"/>
</dbReference>
<gene>
    <name evidence="7" type="ORF">MQE36_02170</name>
</gene>
<dbReference type="Gene3D" id="1.10.1740.10">
    <property type="match status" value="1"/>
</dbReference>
<dbReference type="SUPFAM" id="SSF88946">
    <property type="entry name" value="Sigma2 domain of RNA polymerase sigma factors"/>
    <property type="match status" value="1"/>
</dbReference>
<feature type="domain" description="RNA polymerase sigma-70 region 2" evidence="5">
    <location>
        <begin position="26"/>
        <end position="89"/>
    </location>
</feature>
<proteinExistence type="inferred from homology"/>
<dbReference type="InterPro" id="IPR039425">
    <property type="entry name" value="RNA_pol_sigma-70-like"/>
</dbReference>
<keyword evidence="2" id="KW-0805">Transcription regulation</keyword>
<sequence>MNTNRVNNSFFINKLKKGEDTAYEALYHLYFEKLHHVAINYIENHQDAKEIVQNIFYKIWQKRANLAVDLNLNAYLFKMVKNDCLDYLKHIKVRSKYRNHIERERAIINQRGLQDNPVTQLIEQELFVRVNQLIDELPPSCKEIFIKSRFEGKKHKEIARELNISHKTVENQISKALKHLRSELQEYLTLFL</sequence>
<dbReference type="InterPro" id="IPR013325">
    <property type="entry name" value="RNA_pol_sigma_r2"/>
</dbReference>
<evidence type="ECO:0000256" key="3">
    <source>
        <dbReference type="ARBA" id="ARBA00023082"/>
    </source>
</evidence>
<dbReference type="PANTHER" id="PTHR43133">
    <property type="entry name" value="RNA POLYMERASE ECF-TYPE SIGMA FACTO"/>
    <property type="match status" value="1"/>
</dbReference>
<dbReference type="NCBIfam" id="TIGR02985">
    <property type="entry name" value="Sig70_bacteroi1"/>
    <property type="match status" value="1"/>
</dbReference>
<evidence type="ECO:0000259" key="6">
    <source>
        <dbReference type="Pfam" id="PF08281"/>
    </source>
</evidence>
<reference evidence="7 8" key="1">
    <citation type="journal article" date="2018" name="Int. J. Syst. Evol. Microbiol.">
        <title>Zhouia spongiae sp. nov., isolated from a marine sponge.</title>
        <authorList>
            <person name="Zhuang L."/>
            <person name="Lin B."/>
            <person name="Qin F."/>
            <person name="Luo L."/>
        </authorList>
    </citation>
    <scope>NUCLEOTIDE SEQUENCE [LARGE SCALE GENOMIC DNA]</scope>
    <source>
        <strain evidence="7 8">HN-Y44</strain>
    </source>
</reference>
<feature type="domain" description="RNA polymerase sigma factor 70 region 4 type 2" evidence="6">
    <location>
        <begin position="129"/>
        <end position="180"/>
    </location>
</feature>
<dbReference type="InterPro" id="IPR007627">
    <property type="entry name" value="RNA_pol_sigma70_r2"/>
</dbReference>
<dbReference type="InterPro" id="IPR036388">
    <property type="entry name" value="WH-like_DNA-bd_sf"/>
</dbReference>
<evidence type="ECO:0000313" key="7">
    <source>
        <dbReference type="EMBL" id="UNY99164.1"/>
    </source>
</evidence>
<comment type="similarity">
    <text evidence="1">Belongs to the sigma-70 factor family. ECF subfamily.</text>
</comment>
<dbReference type="Pfam" id="PF08281">
    <property type="entry name" value="Sigma70_r4_2"/>
    <property type="match status" value="1"/>
</dbReference>
<dbReference type="Pfam" id="PF04542">
    <property type="entry name" value="Sigma70_r2"/>
    <property type="match status" value="1"/>
</dbReference>
<evidence type="ECO:0000256" key="1">
    <source>
        <dbReference type="ARBA" id="ARBA00010641"/>
    </source>
</evidence>
<keyword evidence="4" id="KW-0804">Transcription</keyword>
<dbReference type="InterPro" id="IPR014284">
    <property type="entry name" value="RNA_pol_sigma-70_dom"/>
</dbReference>
<name>A0ABY3YMW0_9FLAO</name>